<evidence type="ECO:0000313" key="1">
    <source>
        <dbReference type="EMBL" id="DAF98919.1"/>
    </source>
</evidence>
<dbReference type="EMBL" id="BK016157">
    <property type="protein sequence ID" value="DAF98919.1"/>
    <property type="molecule type" value="Genomic_DNA"/>
</dbReference>
<accession>A0A8S5UWQ6</accession>
<name>A0A8S5UWQ6_9CAUD</name>
<proteinExistence type="predicted"/>
<sequence>MNVYEALAEMRRLSEEDRSFSFSFMSYNPSKGTSDGIVYVHRGILRHREMKEHNRNADLIEGYMDLETGEPRRFYQPLLMTFNGQKLILV</sequence>
<reference evidence="1" key="1">
    <citation type="journal article" date="2021" name="Proc. Natl. Acad. Sci. U.S.A.">
        <title>A Catalog of Tens of Thousands of Viruses from Human Metagenomes Reveals Hidden Associations with Chronic Diseases.</title>
        <authorList>
            <person name="Tisza M.J."/>
            <person name="Buck C.B."/>
        </authorList>
    </citation>
    <scope>NUCLEOTIDE SEQUENCE</scope>
    <source>
        <strain evidence="1">CtzO58</strain>
    </source>
</reference>
<protein>
    <submittedName>
        <fullName evidence="1">Uncharacterized protein</fullName>
    </submittedName>
</protein>
<organism evidence="1">
    <name type="scientific">Siphoviridae sp. ctzO58</name>
    <dbReference type="NCBI Taxonomy" id="2825748"/>
    <lineage>
        <taxon>Viruses</taxon>
        <taxon>Duplodnaviria</taxon>
        <taxon>Heunggongvirae</taxon>
        <taxon>Uroviricota</taxon>
        <taxon>Caudoviricetes</taxon>
    </lineage>
</organism>